<evidence type="ECO:0000313" key="8">
    <source>
        <dbReference type="EMBL" id="MEZ2740810.1"/>
    </source>
</evidence>
<feature type="transmembrane region" description="Helical" evidence="7">
    <location>
        <begin position="469"/>
        <end position="488"/>
    </location>
</feature>
<protein>
    <submittedName>
        <fullName evidence="8">FUSC family protein</fullName>
    </submittedName>
</protein>
<feature type="transmembrane region" description="Helical" evidence="7">
    <location>
        <begin position="20"/>
        <end position="46"/>
    </location>
</feature>
<feature type="transmembrane region" description="Helical" evidence="7">
    <location>
        <begin position="73"/>
        <end position="92"/>
    </location>
</feature>
<dbReference type="PANTHER" id="PTHR30509">
    <property type="entry name" value="P-HYDROXYBENZOIC ACID EFFLUX PUMP SUBUNIT-RELATED"/>
    <property type="match status" value="1"/>
</dbReference>
<evidence type="ECO:0000313" key="9">
    <source>
        <dbReference type="Proteomes" id="UP001567350"/>
    </source>
</evidence>
<feature type="transmembrane region" description="Helical" evidence="7">
    <location>
        <begin position="98"/>
        <end position="115"/>
    </location>
</feature>
<keyword evidence="4 7" id="KW-0812">Transmembrane</keyword>
<feature type="transmembrane region" description="Helical" evidence="7">
    <location>
        <begin position="155"/>
        <end position="174"/>
    </location>
</feature>
<dbReference type="InterPro" id="IPR006726">
    <property type="entry name" value="PHBA_efflux_AaeB/fusaric-R"/>
</dbReference>
<evidence type="ECO:0000256" key="3">
    <source>
        <dbReference type="ARBA" id="ARBA00022475"/>
    </source>
</evidence>
<evidence type="ECO:0000256" key="7">
    <source>
        <dbReference type="SAM" id="Phobius"/>
    </source>
</evidence>
<gene>
    <name evidence="8" type="ORF">ACBP88_15385</name>
</gene>
<reference evidence="8 9" key="1">
    <citation type="submission" date="2024-08" db="EMBL/GenBank/DDBJ databases">
        <authorList>
            <person name="Feng Z."/>
            <person name="Ronholm J."/>
        </authorList>
    </citation>
    <scope>NUCLEOTIDE SEQUENCE [LARGE SCALE GENOMIC DNA]</scope>
    <source>
        <strain evidence="8 9">4-AB0-8</strain>
    </source>
</reference>
<keyword evidence="2" id="KW-0813">Transport</keyword>
<keyword evidence="6 7" id="KW-0472">Membrane</keyword>
<feature type="transmembrane region" description="Helical" evidence="7">
    <location>
        <begin position="495"/>
        <end position="511"/>
    </location>
</feature>
<feature type="transmembrane region" description="Helical" evidence="7">
    <location>
        <begin position="523"/>
        <end position="541"/>
    </location>
</feature>
<evidence type="ECO:0000256" key="6">
    <source>
        <dbReference type="ARBA" id="ARBA00023136"/>
    </source>
</evidence>
<sequence>MSTAEGAVPSWWQRAGGALGFHVPVLAFALRTALAAFVALWIAYAIGLEHPHWAAMSAWASSQPMREHLLSRGIYRFSGSVVGVVFAIALVLVAQESLWVLAFGLALWGALCAFLGNLQRGYMVYGCMLAGYSAAMVVLLHHGPAGSVWPLAWDRMFTVVTGVAAALCVSWCFAPRRKAVVLIAQSRAALAGVLQATAADLRQQSRPAGGDYAQLLSRMAQVEDLLELYPEGSRTARNTSQAIHWQQHHALELVYFLGLASQTRQMQASAEDSAALEQEVKEAPQPPYAPLAQALEQLVAALQAPPQQQEDQALGVHLALRQAIGACEDAVAGVQSQAKQVPPVMQALYWLLQEMRQGLRAEELDLHGRTRSSWRPGSSERLPLHRDWVGAREAAVRAGGTLLIFGIVWAWTQASIVAFGMLGLSVMLLVFSAFESPGRTMAFVLRGQLIGAGLALLCQALIWPWAQSAVQMVWMVLPFALMGGLLFAHKRTAAGAMDINMAMFILLAPVFPDTASLGQHLSMALAVVSGPALAWVVYRWVYPTNAQRRMQTLARMMVQEVPAMAHRLLEEAKPSRGMAVSVAVTNWWQAQLHHRLLRLVRWADKTQLPQRAQLPRMGLSLRAMQTAMLQLQQWRRETIFATPALRRTERLAQVALQRTVAWGKAQPGDVASRKARAAWASLAQQPVLPAVLAMQLLGIVQRDIPILDGVRQALR</sequence>
<dbReference type="PANTHER" id="PTHR30509:SF9">
    <property type="entry name" value="MULTIDRUG RESISTANCE PROTEIN MDTO"/>
    <property type="match status" value="1"/>
</dbReference>
<organism evidence="8 9">
    <name type="scientific">Comamonas jiangduensis</name>
    <dbReference type="NCBI Taxonomy" id="1194168"/>
    <lineage>
        <taxon>Bacteria</taxon>
        <taxon>Pseudomonadati</taxon>
        <taxon>Pseudomonadota</taxon>
        <taxon>Betaproteobacteria</taxon>
        <taxon>Burkholderiales</taxon>
        <taxon>Comamonadaceae</taxon>
        <taxon>Comamonas</taxon>
    </lineage>
</organism>
<dbReference type="Proteomes" id="UP001567350">
    <property type="component" value="Unassembled WGS sequence"/>
</dbReference>
<name>A0ABV4IG65_9BURK</name>
<keyword evidence="9" id="KW-1185">Reference proteome</keyword>
<feature type="transmembrane region" description="Helical" evidence="7">
    <location>
        <begin position="122"/>
        <end position="143"/>
    </location>
</feature>
<evidence type="ECO:0000256" key="4">
    <source>
        <dbReference type="ARBA" id="ARBA00022692"/>
    </source>
</evidence>
<proteinExistence type="predicted"/>
<dbReference type="RefSeq" id="WP_370893904.1">
    <property type="nucleotide sequence ID" value="NZ_JBGJLR010000021.1"/>
</dbReference>
<keyword evidence="3" id="KW-1003">Cell membrane</keyword>
<dbReference type="EMBL" id="JBGJLR010000021">
    <property type="protein sequence ID" value="MEZ2740810.1"/>
    <property type="molecule type" value="Genomic_DNA"/>
</dbReference>
<dbReference type="Pfam" id="PF04632">
    <property type="entry name" value="FUSC"/>
    <property type="match status" value="1"/>
</dbReference>
<feature type="transmembrane region" description="Helical" evidence="7">
    <location>
        <begin position="394"/>
        <end position="411"/>
    </location>
</feature>
<comment type="subcellular location">
    <subcellularLocation>
        <location evidence="1">Cell membrane</location>
        <topology evidence="1">Multi-pass membrane protein</topology>
    </subcellularLocation>
</comment>
<keyword evidence="5 7" id="KW-1133">Transmembrane helix</keyword>
<evidence type="ECO:0000256" key="5">
    <source>
        <dbReference type="ARBA" id="ARBA00022989"/>
    </source>
</evidence>
<comment type="caution">
    <text evidence="8">The sequence shown here is derived from an EMBL/GenBank/DDBJ whole genome shotgun (WGS) entry which is preliminary data.</text>
</comment>
<feature type="transmembrane region" description="Helical" evidence="7">
    <location>
        <begin position="443"/>
        <end position="463"/>
    </location>
</feature>
<accession>A0ABV4IG65</accession>
<evidence type="ECO:0000256" key="1">
    <source>
        <dbReference type="ARBA" id="ARBA00004651"/>
    </source>
</evidence>
<feature type="transmembrane region" description="Helical" evidence="7">
    <location>
        <begin position="417"/>
        <end position="434"/>
    </location>
</feature>
<evidence type="ECO:0000256" key="2">
    <source>
        <dbReference type="ARBA" id="ARBA00022448"/>
    </source>
</evidence>